<sequence length="533" mass="55450">MNPLTGTGKLVRLILRRDRWLLPAWMFWVVVIPLSYVSTYKDLYPTAADRAEYAATSGSNPTFLALYGPLPDVSLGGIVAQRAGFIPIFVGLVSILTVIRHTRTDEQAGRRELLAATVVGRHAQLAAALIVTMTANLVVAVLLGLGLSGQLPAGGAFAIGLGFAVAGCTFAAVAGVAAQLTEYAGSARGLSIAALGGFFLVRLAADTGGDNSGLTWLSWLSPLGWVTLLRPFADERWWVLALAVAFAAAAVAVAVAFSSRRDIGAGILAARLGPADAAPSLSNPIVLAWRLQRSLLLAWTVAMIVLGGVFGGIAQGVGDLLEDNDTLKDMFLRIGGQQGLIDAYLASIMGTVGLVASAYGIQAALRLRTEEQAMHGEYVLATSVSRAKWVASHLLFAAVGPAIALAAAGVTTGLVHGADIGDVGGQVPRILGGAMVQLPAVWTLTGLALALFGILPRLSLAVWGALALFFLLGQLGEAMQLDQALMDLSPFSHTPRIPGGHFSAMPVVWLLAISLALTLVGFVGARRRDIGTA</sequence>
<organism evidence="2 3">
    <name type="scientific">Actinomadura yumaensis</name>
    <dbReference type="NCBI Taxonomy" id="111807"/>
    <lineage>
        <taxon>Bacteria</taxon>
        <taxon>Bacillati</taxon>
        <taxon>Actinomycetota</taxon>
        <taxon>Actinomycetes</taxon>
        <taxon>Streptosporangiales</taxon>
        <taxon>Thermomonosporaceae</taxon>
        <taxon>Actinomadura</taxon>
    </lineage>
</organism>
<reference evidence="3" key="1">
    <citation type="journal article" date="2019" name="Int. J. Syst. Evol. Microbiol.">
        <title>The Global Catalogue of Microorganisms (GCM) 10K type strain sequencing project: providing services to taxonomists for standard genome sequencing and annotation.</title>
        <authorList>
            <consortium name="The Broad Institute Genomics Platform"/>
            <consortium name="The Broad Institute Genome Sequencing Center for Infectious Disease"/>
            <person name="Wu L."/>
            <person name="Ma J."/>
        </authorList>
    </citation>
    <scope>NUCLEOTIDE SEQUENCE [LARGE SCALE GENOMIC DNA]</scope>
    <source>
        <strain evidence="3">JCM 3369</strain>
    </source>
</reference>
<proteinExistence type="predicted"/>
<keyword evidence="1" id="KW-0812">Transmembrane</keyword>
<protein>
    <submittedName>
        <fullName evidence="2">ABC transporter permease</fullName>
    </submittedName>
</protein>
<feature type="transmembrane region" description="Helical" evidence="1">
    <location>
        <begin position="237"/>
        <end position="257"/>
    </location>
</feature>
<feature type="transmembrane region" description="Helical" evidence="1">
    <location>
        <begin position="20"/>
        <end position="37"/>
    </location>
</feature>
<dbReference type="Proteomes" id="UP001596380">
    <property type="component" value="Unassembled WGS sequence"/>
</dbReference>
<evidence type="ECO:0000313" key="3">
    <source>
        <dbReference type="Proteomes" id="UP001596380"/>
    </source>
</evidence>
<feature type="transmembrane region" description="Helical" evidence="1">
    <location>
        <begin position="84"/>
        <end position="102"/>
    </location>
</feature>
<dbReference type="EMBL" id="JBHSXS010000009">
    <property type="protein sequence ID" value="MFC6881621.1"/>
    <property type="molecule type" value="Genomic_DNA"/>
</dbReference>
<feature type="transmembrane region" description="Helical" evidence="1">
    <location>
        <begin position="501"/>
        <end position="525"/>
    </location>
</feature>
<comment type="caution">
    <text evidence="2">The sequence shown here is derived from an EMBL/GenBank/DDBJ whole genome shotgun (WGS) entry which is preliminary data.</text>
</comment>
<feature type="transmembrane region" description="Helical" evidence="1">
    <location>
        <begin position="430"/>
        <end position="453"/>
    </location>
</feature>
<feature type="transmembrane region" description="Helical" evidence="1">
    <location>
        <begin position="189"/>
        <end position="205"/>
    </location>
</feature>
<feature type="transmembrane region" description="Helical" evidence="1">
    <location>
        <begin position="153"/>
        <end position="177"/>
    </location>
</feature>
<gene>
    <name evidence="2" type="ORF">ACFQKB_17820</name>
</gene>
<name>A0ABW2CL27_9ACTN</name>
<keyword evidence="1" id="KW-0472">Membrane</keyword>
<feature type="transmembrane region" description="Helical" evidence="1">
    <location>
        <begin position="460"/>
        <end position="481"/>
    </location>
</feature>
<dbReference type="RefSeq" id="WP_160826923.1">
    <property type="nucleotide sequence ID" value="NZ_JBHSXE010000001.1"/>
</dbReference>
<feature type="transmembrane region" description="Helical" evidence="1">
    <location>
        <begin position="343"/>
        <end position="365"/>
    </location>
</feature>
<keyword evidence="1" id="KW-1133">Transmembrane helix</keyword>
<evidence type="ECO:0000313" key="2">
    <source>
        <dbReference type="EMBL" id="MFC6881621.1"/>
    </source>
</evidence>
<feature type="transmembrane region" description="Helical" evidence="1">
    <location>
        <begin position="394"/>
        <end position="418"/>
    </location>
</feature>
<keyword evidence="3" id="KW-1185">Reference proteome</keyword>
<accession>A0ABW2CL27</accession>
<evidence type="ECO:0000256" key="1">
    <source>
        <dbReference type="SAM" id="Phobius"/>
    </source>
</evidence>
<feature type="transmembrane region" description="Helical" evidence="1">
    <location>
        <begin position="123"/>
        <end position="147"/>
    </location>
</feature>
<feature type="transmembrane region" description="Helical" evidence="1">
    <location>
        <begin position="295"/>
        <end position="317"/>
    </location>
</feature>